<dbReference type="Pfam" id="PF07686">
    <property type="entry name" value="V-set"/>
    <property type="match status" value="1"/>
</dbReference>
<dbReference type="Proteomes" id="UP000261620">
    <property type="component" value="Unplaced"/>
</dbReference>
<dbReference type="SUPFAM" id="SSF48726">
    <property type="entry name" value="Immunoglobulin"/>
    <property type="match status" value="2"/>
</dbReference>
<dbReference type="OMA" id="HRYEYLG"/>
<dbReference type="Pfam" id="PF13927">
    <property type="entry name" value="Ig_3"/>
    <property type="match status" value="1"/>
</dbReference>
<feature type="domain" description="Ig-like" evidence="1">
    <location>
        <begin position="145"/>
        <end position="203"/>
    </location>
</feature>
<dbReference type="PANTHER" id="PTHR46013:SF4">
    <property type="entry name" value="B-CELL RECEPTOR CD22-RELATED"/>
    <property type="match status" value="1"/>
</dbReference>
<evidence type="ECO:0000313" key="2">
    <source>
        <dbReference type="Ensembl" id="ENSMMOP00000008710.1"/>
    </source>
</evidence>
<dbReference type="PROSITE" id="PS50835">
    <property type="entry name" value="IG_LIKE"/>
    <property type="match status" value="2"/>
</dbReference>
<reference evidence="2" key="1">
    <citation type="submission" date="2025-08" db="UniProtKB">
        <authorList>
            <consortium name="Ensembl"/>
        </authorList>
    </citation>
    <scope>IDENTIFICATION</scope>
</reference>
<dbReference type="InterPro" id="IPR036179">
    <property type="entry name" value="Ig-like_dom_sf"/>
</dbReference>
<dbReference type="PANTHER" id="PTHR46013">
    <property type="entry name" value="VASCULAR CELL ADHESION MOLECULE 1"/>
    <property type="match status" value="1"/>
</dbReference>
<reference evidence="2" key="2">
    <citation type="submission" date="2025-09" db="UniProtKB">
        <authorList>
            <consortium name="Ensembl"/>
        </authorList>
    </citation>
    <scope>IDENTIFICATION</scope>
</reference>
<evidence type="ECO:0000259" key="1">
    <source>
        <dbReference type="PROSITE" id="PS50835"/>
    </source>
</evidence>
<dbReference type="Gene3D" id="2.60.40.10">
    <property type="entry name" value="Immunoglobulins"/>
    <property type="match status" value="3"/>
</dbReference>
<proteinExistence type="predicted"/>
<accession>A0A3Q4AVA3</accession>
<dbReference type="CDD" id="cd00096">
    <property type="entry name" value="Ig"/>
    <property type="match status" value="1"/>
</dbReference>
<dbReference type="InterPro" id="IPR003598">
    <property type="entry name" value="Ig_sub2"/>
</dbReference>
<name>A0A3Q4AVA3_MOLML</name>
<dbReference type="InterPro" id="IPR013783">
    <property type="entry name" value="Ig-like_fold"/>
</dbReference>
<dbReference type="InterPro" id="IPR013106">
    <property type="entry name" value="Ig_V-set"/>
</dbReference>
<keyword evidence="3" id="KW-1185">Reference proteome</keyword>
<organism evidence="2 3">
    <name type="scientific">Mola mola</name>
    <name type="common">Ocean sunfish</name>
    <name type="synonym">Tetraodon mola</name>
    <dbReference type="NCBI Taxonomy" id="94237"/>
    <lineage>
        <taxon>Eukaryota</taxon>
        <taxon>Metazoa</taxon>
        <taxon>Chordata</taxon>
        <taxon>Craniata</taxon>
        <taxon>Vertebrata</taxon>
        <taxon>Euteleostomi</taxon>
        <taxon>Actinopterygii</taxon>
        <taxon>Neopterygii</taxon>
        <taxon>Teleostei</taxon>
        <taxon>Neoteleostei</taxon>
        <taxon>Acanthomorphata</taxon>
        <taxon>Eupercaria</taxon>
        <taxon>Tetraodontiformes</taxon>
        <taxon>Molidae</taxon>
        <taxon>Mola</taxon>
    </lineage>
</organism>
<dbReference type="AlphaFoldDB" id="A0A3Q4AVA3"/>
<feature type="domain" description="Ig-like" evidence="1">
    <location>
        <begin position="268"/>
        <end position="357"/>
    </location>
</feature>
<dbReference type="STRING" id="94237.ENSMMOP00000008710"/>
<dbReference type="SMART" id="SM00409">
    <property type="entry name" value="IG"/>
    <property type="match status" value="3"/>
</dbReference>
<sequence>MSAHNADSISTPLSLSHADWSVTFENPDPCAVKGSSVEFRCSYNYSERETVKNTAWSKGELINGLWKRVNLLDLPSLHNRSKYLSDLQHDCSLAIYDVQHNDTGYYYFKFDTNTLGRHSKKSVYLTVTGKTILHSVMPPDNVRLGDNITLKCGSSCQLSSVVWFKNGQPVTKLEFQAEIEDAGNYVCAVKGQESLRSDPLLLDVQCKYLDLSISVPPGDILRLWVLSFSLSVICIHFELSGSFISNFFYTHTKNMNISNNSVVLFTDPPLNVSVEMSYLGHLKISSSVNLTCSSAANPAAYSYTWFRGANSSFSSMVQVGTGQVLSIPSVDVSHTGLYVCQAMNHLGSDNSTGVLLTLDDEIDSGYTGETGK</sequence>
<dbReference type="Ensembl" id="ENSMMOT00000008866.1">
    <property type="protein sequence ID" value="ENSMMOP00000008710.1"/>
    <property type="gene ID" value="ENSMMOG00000006738.1"/>
</dbReference>
<evidence type="ECO:0000313" key="3">
    <source>
        <dbReference type="Proteomes" id="UP000261620"/>
    </source>
</evidence>
<dbReference type="InterPro" id="IPR007110">
    <property type="entry name" value="Ig-like_dom"/>
</dbReference>
<dbReference type="SMART" id="SM00408">
    <property type="entry name" value="IGc2"/>
    <property type="match status" value="2"/>
</dbReference>
<protein>
    <recommendedName>
        <fullName evidence="1">Ig-like domain-containing protein</fullName>
    </recommendedName>
</protein>
<dbReference type="InterPro" id="IPR003599">
    <property type="entry name" value="Ig_sub"/>
</dbReference>